<evidence type="ECO:0000313" key="2">
    <source>
        <dbReference type="EMBL" id="ANE03195.1"/>
    </source>
</evidence>
<dbReference type="EMBL" id="CP015622">
    <property type="protein sequence ID" value="ANE03195.1"/>
    <property type="molecule type" value="Genomic_DNA"/>
</dbReference>
<protein>
    <recommendedName>
        <fullName evidence="4">PH domain-containing protein</fullName>
    </recommendedName>
</protein>
<feature type="transmembrane region" description="Helical" evidence="1">
    <location>
        <begin position="60"/>
        <end position="80"/>
    </location>
</feature>
<dbReference type="STRING" id="1652495.ccrud_02540"/>
<proteinExistence type="predicted"/>
<keyword evidence="1" id="KW-0472">Membrane</keyword>
<sequence>MLVSEFQLIASLTRIFGRAKSEPEAEIHTGYKNLRTVLFVIIGLGFVEIVVVHLAVPSEIWRIILFVCSLYALVILLGFYTSVRSNPHVIDNVGLKIRHGNRLSCVIPWEQVRSLKGIGAGRGGDIFVNEDGELRIPVLSEVNLRLELHSPVVIEDLHFGKAEITAIDFYCDDKKALLDSVDQGF</sequence>
<organism evidence="2 3">
    <name type="scientific">Corynebacterium crudilactis</name>
    <dbReference type="NCBI Taxonomy" id="1652495"/>
    <lineage>
        <taxon>Bacteria</taxon>
        <taxon>Bacillati</taxon>
        <taxon>Actinomycetota</taxon>
        <taxon>Actinomycetes</taxon>
        <taxon>Mycobacteriales</taxon>
        <taxon>Corynebacteriaceae</taxon>
        <taxon>Corynebacterium</taxon>
    </lineage>
</organism>
<feature type="transmembrane region" description="Helical" evidence="1">
    <location>
        <begin position="36"/>
        <end position="54"/>
    </location>
</feature>
<evidence type="ECO:0000256" key="1">
    <source>
        <dbReference type="SAM" id="Phobius"/>
    </source>
</evidence>
<gene>
    <name evidence="2" type="ORF">ccrud_02540</name>
</gene>
<evidence type="ECO:0008006" key="4">
    <source>
        <dbReference type="Google" id="ProtNLM"/>
    </source>
</evidence>
<dbReference type="Proteomes" id="UP000076929">
    <property type="component" value="Chromosome"/>
</dbReference>
<reference evidence="2 3" key="1">
    <citation type="submission" date="2016-05" db="EMBL/GenBank/DDBJ databases">
        <title>Complete genome sequence of Corynebacterium crudilactis, a new Corynebacterium species isolated from raw cow's milk.</title>
        <authorList>
            <person name="Christian R."/>
            <person name="Zimmermann J."/>
            <person name="Lipski A."/>
            <person name="Kalinowski J."/>
        </authorList>
    </citation>
    <scope>NUCLEOTIDE SEQUENCE [LARGE SCALE GENOMIC DNA]</scope>
    <source>
        <strain evidence="2 3">JZ16</strain>
    </source>
</reference>
<name>A0A172QR74_9CORY</name>
<evidence type="ECO:0000313" key="3">
    <source>
        <dbReference type="Proteomes" id="UP000076929"/>
    </source>
</evidence>
<dbReference type="AlphaFoldDB" id="A0A172QR74"/>
<accession>A0A172QR74</accession>
<dbReference type="KEGG" id="ccjz:ccrud_02540"/>
<keyword evidence="3" id="KW-1185">Reference proteome</keyword>
<keyword evidence="1" id="KW-0812">Transmembrane</keyword>
<keyword evidence="1" id="KW-1133">Transmembrane helix</keyword>